<dbReference type="RefSeq" id="WP_196276523.1">
    <property type="nucleotide sequence ID" value="NZ_JADQDC010000010.1"/>
</dbReference>
<sequence>MIDFHCHIDLYPDPAKILEEVDSRRTYVLAVTTTPKAWRGTRKLVGDRRRVRVALGLHPEVVAQRHAEVALLCGLLPEARYVGEIGLDGSPAHRDAMGIQREVFDRILDACSDQGGRIMTIHSRSAATLVLDALERRPRAGVPILHWFSGTARELDRAIDMGCWFSIGPAMLRSRKGRELASLMPLDRLLTETDAPFARDGDLPLMPWQAYDCLTELGTLTGIDSRVLARRIRDNLKNLPSALQSRKAV</sequence>
<dbReference type="PANTHER" id="PTHR46124">
    <property type="entry name" value="D-AMINOACYL-TRNA DEACYLASE"/>
    <property type="match status" value="1"/>
</dbReference>
<dbReference type="CDD" id="cd01310">
    <property type="entry name" value="TatD_DNAse"/>
    <property type="match status" value="1"/>
</dbReference>
<dbReference type="Gene3D" id="3.20.20.140">
    <property type="entry name" value="Metal-dependent hydrolases"/>
    <property type="match status" value="1"/>
</dbReference>
<name>A0ABS0HIX1_9SPHN</name>
<evidence type="ECO:0000256" key="2">
    <source>
        <dbReference type="ARBA" id="ARBA00022801"/>
    </source>
</evidence>
<dbReference type="InterPro" id="IPR049677">
    <property type="entry name" value="QatD"/>
</dbReference>
<dbReference type="InterPro" id="IPR018228">
    <property type="entry name" value="DNase_TatD-rel_CS"/>
</dbReference>
<dbReference type="SUPFAM" id="SSF51556">
    <property type="entry name" value="Metallo-dependent hydrolases"/>
    <property type="match status" value="1"/>
</dbReference>
<keyword evidence="2 3" id="KW-0378">Hydrolase</keyword>
<dbReference type="PANTHER" id="PTHR46124:SF2">
    <property type="entry name" value="D-AMINOACYL-TRNA DEACYLASE"/>
    <property type="match status" value="1"/>
</dbReference>
<comment type="caution">
    <text evidence="3">The sequence shown here is derived from an EMBL/GenBank/DDBJ whole genome shotgun (WGS) entry which is preliminary data.</text>
</comment>
<evidence type="ECO:0000313" key="4">
    <source>
        <dbReference type="Proteomes" id="UP000600799"/>
    </source>
</evidence>
<reference evidence="3 4" key="1">
    <citation type="submission" date="2020-11" db="EMBL/GenBank/DDBJ databases">
        <title>The genome sequence of Novosphingobium sp. 1Y9A.</title>
        <authorList>
            <person name="Liu Y."/>
        </authorList>
    </citation>
    <scope>NUCLEOTIDE SEQUENCE [LARGE SCALE GENOMIC DNA]</scope>
    <source>
        <strain evidence="3 4">1Y9A</strain>
    </source>
</reference>
<dbReference type="Pfam" id="PF01026">
    <property type="entry name" value="TatD_DNase"/>
    <property type="match status" value="1"/>
</dbReference>
<accession>A0ABS0HIX1</accession>
<evidence type="ECO:0000256" key="1">
    <source>
        <dbReference type="ARBA" id="ARBA00009275"/>
    </source>
</evidence>
<gene>
    <name evidence="3" type="ORF">I2488_14450</name>
</gene>
<dbReference type="GO" id="GO:0016787">
    <property type="term" value="F:hydrolase activity"/>
    <property type="evidence" value="ECO:0007669"/>
    <property type="project" value="UniProtKB-KW"/>
</dbReference>
<protein>
    <submittedName>
        <fullName evidence="3">TatD family hydrolase</fullName>
    </submittedName>
</protein>
<dbReference type="InterPro" id="IPR032466">
    <property type="entry name" value="Metal_Hydrolase"/>
</dbReference>
<dbReference type="Proteomes" id="UP000600799">
    <property type="component" value="Unassembled WGS sequence"/>
</dbReference>
<comment type="similarity">
    <text evidence="1">Belongs to the metallo-dependent hydrolases superfamily. TatD-type hydrolase family.</text>
</comment>
<dbReference type="PIRSF" id="PIRSF005902">
    <property type="entry name" value="DNase_TatD"/>
    <property type="match status" value="1"/>
</dbReference>
<evidence type="ECO:0000313" key="3">
    <source>
        <dbReference type="EMBL" id="MBF9152207.1"/>
    </source>
</evidence>
<proteinExistence type="inferred from homology"/>
<organism evidence="3 4">
    <name type="scientific">Novosphingobium jiangmenense</name>
    <dbReference type="NCBI Taxonomy" id="2791981"/>
    <lineage>
        <taxon>Bacteria</taxon>
        <taxon>Pseudomonadati</taxon>
        <taxon>Pseudomonadota</taxon>
        <taxon>Alphaproteobacteria</taxon>
        <taxon>Sphingomonadales</taxon>
        <taxon>Sphingomonadaceae</taxon>
        <taxon>Novosphingobium</taxon>
    </lineage>
</organism>
<keyword evidence="4" id="KW-1185">Reference proteome</keyword>
<dbReference type="NCBIfam" id="NF041926">
    <property type="entry name" value="QatD"/>
    <property type="match status" value="1"/>
</dbReference>
<dbReference type="EMBL" id="JADQDC010000010">
    <property type="protein sequence ID" value="MBF9152207.1"/>
    <property type="molecule type" value="Genomic_DNA"/>
</dbReference>
<dbReference type="InterPro" id="IPR001130">
    <property type="entry name" value="TatD-like"/>
</dbReference>
<dbReference type="PROSITE" id="PS01091">
    <property type="entry name" value="TATD_3"/>
    <property type="match status" value="1"/>
</dbReference>